<sequence length="352" mass="40518">MNPVSTKLPLKRENSSIKRMYTHTHSDDYLRESIQGKRVTQVYMESTNTKAKLYPHEWAVPKYQSDISVYDKSDVVLGTFGMCKQSYLYYKATAEEVIDLDQSFKWTDSVLVEIGLVDVPLLVKADFVNVSIRVPIEGLTSQLIERLKHLTIDTLYLYGCDKRSVSNMGKIRSHLNVRCVDISNMYPYKNYYKQLIARISQATDPTELRITSKSISSYRKMIESMSRISILRLHLTTSRGLDRLLMCSVETLYLNIKSRFLERFYELPEVFPGLEKLVLGRIVKVRIALDTADLCKLQYLHASGYGSINLNSKLKLLSYSLENKPTALSVSVDPCMVKAFDEDIVYSFLFRE</sequence>
<accession>A0A6C0JV93</accession>
<reference evidence="1" key="1">
    <citation type="journal article" date="2020" name="Nature">
        <title>Giant virus diversity and host interactions through global metagenomics.</title>
        <authorList>
            <person name="Schulz F."/>
            <person name="Roux S."/>
            <person name="Paez-Espino D."/>
            <person name="Jungbluth S."/>
            <person name="Walsh D.A."/>
            <person name="Denef V.J."/>
            <person name="McMahon K.D."/>
            <person name="Konstantinidis K.T."/>
            <person name="Eloe-Fadrosh E.A."/>
            <person name="Kyrpides N.C."/>
            <person name="Woyke T."/>
        </authorList>
    </citation>
    <scope>NUCLEOTIDE SEQUENCE</scope>
    <source>
        <strain evidence="1">GVMAG-S-1063924-116</strain>
    </source>
</reference>
<name>A0A6C0JV93_9ZZZZ</name>
<dbReference type="SUPFAM" id="SSF52047">
    <property type="entry name" value="RNI-like"/>
    <property type="match status" value="1"/>
</dbReference>
<organism evidence="1">
    <name type="scientific">viral metagenome</name>
    <dbReference type="NCBI Taxonomy" id="1070528"/>
    <lineage>
        <taxon>unclassified sequences</taxon>
        <taxon>metagenomes</taxon>
        <taxon>organismal metagenomes</taxon>
    </lineage>
</organism>
<dbReference type="EMBL" id="MN740698">
    <property type="protein sequence ID" value="QHU08736.1"/>
    <property type="molecule type" value="Genomic_DNA"/>
</dbReference>
<protein>
    <submittedName>
        <fullName evidence="1">Uncharacterized protein</fullName>
    </submittedName>
</protein>
<proteinExistence type="predicted"/>
<dbReference type="AlphaFoldDB" id="A0A6C0JV93"/>
<evidence type="ECO:0000313" key="1">
    <source>
        <dbReference type="EMBL" id="QHU08736.1"/>
    </source>
</evidence>